<dbReference type="Gene3D" id="3.30.1330.10">
    <property type="entry name" value="PurM-like, N-terminal domain"/>
    <property type="match status" value="1"/>
</dbReference>
<dbReference type="PIRSF" id="PIRSF005303">
    <property type="entry name" value="Thiam_monoph_kin"/>
    <property type="match status" value="1"/>
</dbReference>
<keyword evidence="5" id="KW-1185">Reference proteome</keyword>
<name>A0A9Q9INZ5_9ACTN</name>
<feature type="binding site" evidence="1">
    <location>
        <position position="217"/>
    </location>
    <ligand>
        <name>Mg(2+)</name>
        <dbReference type="ChEBI" id="CHEBI:18420"/>
        <label>5</label>
    </ligand>
</feature>
<feature type="binding site" evidence="1">
    <location>
        <position position="34"/>
    </location>
    <ligand>
        <name>Mg(2+)</name>
        <dbReference type="ChEBI" id="CHEBI:18420"/>
        <label>3</label>
    </ligand>
</feature>
<dbReference type="NCBIfam" id="NF004351">
    <property type="entry name" value="PRK05731.1-4"/>
    <property type="match status" value="1"/>
</dbReference>
<dbReference type="OrthoDB" id="9802811at2"/>
<feature type="binding site" evidence="1">
    <location>
        <position position="216"/>
    </location>
    <ligand>
        <name>ATP</name>
        <dbReference type="ChEBI" id="CHEBI:30616"/>
    </ligand>
</feature>
<feature type="binding site" evidence="1">
    <location>
        <position position="50"/>
    </location>
    <ligand>
        <name>Mg(2+)</name>
        <dbReference type="ChEBI" id="CHEBI:18420"/>
        <label>1</label>
    </ligand>
</feature>
<keyword evidence="1" id="KW-0784">Thiamine biosynthesis</keyword>
<dbReference type="Proteomes" id="UP001058003">
    <property type="component" value="Chromosome"/>
</dbReference>
<feature type="binding site" evidence="1">
    <location>
        <position position="79"/>
    </location>
    <ligand>
        <name>Mg(2+)</name>
        <dbReference type="ChEBI" id="CHEBI:18420"/>
        <label>4</label>
    </ligand>
</feature>
<evidence type="ECO:0000259" key="2">
    <source>
        <dbReference type="Pfam" id="PF00586"/>
    </source>
</evidence>
<feature type="binding site" evidence="1">
    <location>
        <position position="79"/>
    </location>
    <ligand>
        <name>Mg(2+)</name>
        <dbReference type="ChEBI" id="CHEBI:18420"/>
        <label>2</label>
    </ligand>
</feature>
<evidence type="ECO:0000313" key="4">
    <source>
        <dbReference type="EMBL" id="UWZ57395.1"/>
    </source>
</evidence>
<keyword evidence="1" id="KW-0460">Magnesium</keyword>
<dbReference type="SUPFAM" id="SSF55326">
    <property type="entry name" value="PurM N-terminal domain-like"/>
    <property type="match status" value="1"/>
</dbReference>
<feature type="domain" description="PurM-like C-terminal" evidence="3">
    <location>
        <begin position="156"/>
        <end position="299"/>
    </location>
</feature>
<feature type="binding site" evidence="1">
    <location>
        <begin position="126"/>
        <end position="127"/>
    </location>
    <ligand>
        <name>ATP</name>
        <dbReference type="ChEBI" id="CHEBI:30616"/>
    </ligand>
</feature>
<evidence type="ECO:0000259" key="3">
    <source>
        <dbReference type="Pfam" id="PF02769"/>
    </source>
</evidence>
<dbReference type="GO" id="GO:0009030">
    <property type="term" value="F:thiamine-phosphate kinase activity"/>
    <property type="evidence" value="ECO:0007669"/>
    <property type="project" value="UniProtKB-UniRule"/>
</dbReference>
<dbReference type="PANTHER" id="PTHR30270:SF0">
    <property type="entry name" value="THIAMINE-MONOPHOSPHATE KINASE"/>
    <property type="match status" value="1"/>
</dbReference>
<feature type="binding site" evidence="1">
    <location>
        <position position="214"/>
    </location>
    <ligand>
        <name>Mg(2+)</name>
        <dbReference type="ChEBI" id="CHEBI:18420"/>
        <label>3</label>
    </ligand>
</feature>
<proteinExistence type="inferred from homology"/>
<evidence type="ECO:0000313" key="5">
    <source>
        <dbReference type="Proteomes" id="UP001058003"/>
    </source>
</evidence>
<dbReference type="GO" id="GO:0005524">
    <property type="term" value="F:ATP binding"/>
    <property type="evidence" value="ECO:0007669"/>
    <property type="project" value="UniProtKB-UniRule"/>
</dbReference>
<feature type="binding site" evidence="1">
    <location>
        <position position="267"/>
    </location>
    <ligand>
        <name>substrate</name>
    </ligand>
</feature>
<dbReference type="InterPro" id="IPR010918">
    <property type="entry name" value="PurM-like_C_dom"/>
</dbReference>
<dbReference type="InterPro" id="IPR016188">
    <property type="entry name" value="PurM-like_N"/>
</dbReference>
<dbReference type="PANTHER" id="PTHR30270">
    <property type="entry name" value="THIAMINE-MONOPHOSPHATE KINASE"/>
    <property type="match status" value="1"/>
</dbReference>
<dbReference type="GO" id="GO:0009228">
    <property type="term" value="P:thiamine biosynthetic process"/>
    <property type="evidence" value="ECO:0007669"/>
    <property type="project" value="UniProtKB-KW"/>
</dbReference>
<dbReference type="InterPro" id="IPR036921">
    <property type="entry name" value="PurM-like_N_sf"/>
</dbReference>
<keyword evidence="1" id="KW-0067">ATP-binding</keyword>
<dbReference type="SUPFAM" id="SSF56042">
    <property type="entry name" value="PurM C-terminal domain-like"/>
    <property type="match status" value="1"/>
</dbReference>
<dbReference type="GO" id="GO:0000287">
    <property type="term" value="F:magnesium ion binding"/>
    <property type="evidence" value="ECO:0007669"/>
    <property type="project" value="UniProtKB-UniRule"/>
</dbReference>
<feature type="binding site" evidence="1">
    <location>
        <position position="48"/>
    </location>
    <ligand>
        <name>Mg(2+)</name>
        <dbReference type="ChEBI" id="CHEBI:18420"/>
        <label>4</label>
    </ligand>
</feature>
<comment type="miscellaneous">
    <text evidence="1">Reaction mechanism of ThiL seems to utilize a direct, inline transfer of the gamma-phosphate of ATP to TMP rather than a phosphorylated enzyme intermediate.</text>
</comment>
<gene>
    <name evidence="1" type="primary">thiL</name>
    <name evidence="4" type="ORF">Daura_15280</name>
</gene>
<comment type="catalytic activity">
    <reaction evidence="1">
        <text>thiamine phosphate + ATP = thiamine diphosphate + ADP</text>
        <dbReference type="Rhea" id="RHEA:15913"/>
        <dbReference type="ChEBI" id="CHEBI:30616"/>
        <dbReference type="ChEBI" id="CHEBI:37575"/>
        <dbReference type="ChEBI" id="CHEBI:58937"/>
        <dbReference type="ChEBI" id="CHEBI:456216"/>
        <dbReference type="EC" id="2.7.4.16"/>
    </reaction>
</comment>
<comment type="function">
    <text evidence="1">Catalyzes the ATP-dependent phosphorylation of thiamine-monophosphate (TMP) to form thiamine-pyrophosphate (TPP), the active form of vitamin B1.</text>
</comment>
<dbReference type="GO" id="GO:0009229">
    <property type="term" value="P:thiamine diphosphate biosynthetic process"/>
    <property type="evidence" value="ECO:0007669"/>
    <property type="project" value="UniProtKB-UniRule"/>
</dbReference>
<keyword evidence="1" id="KW-0547">Nucleotide-binding</keyword>
<dbReference type="InterPro" id="IPR006283">
    <property type="entry name" value="ThiL-like"/>
</dbReference>
<dbReference type="Pfam" id="PF02769">
    <property type="entry name" value="AIRS_C"/>
    <property type="match status" value="1"/>
</dbReference>
<comment type="caution">
    <text evidence="1">Lacks conserved residue(s) required for the propagation of feature annotation.</text>
</comment>
<sequence length="315" mass="32730">MSKRVSTIGEFALIELITARLPAQDDVLVGPGDDAAVVAAPDGRFVVTTDLLVERRHFRRDWSSAYDIGQKAAAQNLSDVAAMGARPTTLLLGLALPPETAVDWVLELVDGLRDECDRAKASIVGGDISRADAVVLAITAHGSLDGRPPVLRRGARPGDVVVLGGRVGWAAAGLALLTGDRREPAELVTAHRRPRPPYPLGAELAAAGATAMCDVSDGLLQDLGHIADASRVGIELDSTAFEVPGIMRQAADLLGVDPLGWMLTGGDDNALVACLPAPAAVPAGCVVIGTVVREPGVRVDGAVWSGPGGHDHFRR</sequence>
<dbReference type="Gene3D" id="3.90.650.10">
    <property type="entry name" value="PurM-like C-terminal domain"/>
    <property type="match status" value="1"/>
</dbReference>
<feature type="binding site" evidence="1">
    <location>
        <position position="152"/>
    </location>
    <ligand>
        <name>ATP</name>
        <dbReference type="ChEBI" id="CHEBI:30616"/>
    </ligand>
</feature>
<comment type="similarity">
    <text evidence="1">Belongs to the thiamine-monophosphate kinase family.</text>
</comment>
<comment type="pathway">
    <text evidence="1">Cofactor biosynthesis; thiamine diphosphate biosynthesis; thiamine diphosphate from thiamine phosphate: step 1/1.</text>
</comment>
<dbReference type="HAMAP" id="MF_02128">
    <property type="entry name" value="TMP_kinase"/>
    <property type="match status" value="1"/>
</dbReference>
<dbReference type="EC" id="2.7.4.16" evidence="1"/>
<feature type="binding site" evidence="1">
    <location>
        <position position="79"/>
    </location>
    <ligand>
        <name>Mg(2+)</name>
        <dbReference type="ChEBI" id="CHEBI:18420"/>
        <label>3</label>
    </ligand>
</feature>
<dbReference type="NCBIfam" id="TIGR01379">
    <property type="entry name" value="thiL"/>
    <property type="match status" value="1"/>
</dbReference>
<feature type="binding site" evidence="1">
    <location>
        <position position="49"/>
    </location>
    <ligand>
        <name>Mg(2+)</name>
        <dbReference type="ChEBI" id="CHEBI:18420"/>
        <label>1</label>
    </ligand>
</feature>
<dbReference type="AlphaFoldDB" id="A0A9Q9INZ5"/>
<reference evidence="4" key="1">
    <citation type="submission" date="2021-04" db="EMBL/GenBank/DDBJ databases">
        <title>Dactylosporangium aurantiacum NRRL B-8018 full assembly.</title>
        <authorList>
            <person name="Hartkoorn R.C."/>
            <person name="Beaudoing E."/>
            <person name="Hot D."/>
        </authorList>
    </citation>
    <scope>NUCLEOTIDE SEQUENCE</scope>
    <source>
        <strain evidence="4">NRRL B-8018</strain>
    </source>
</reference>
<dbReference type="Pfam" id="PF00586">
    <property type="entry name" value="AIRS"/>
    <property type="match status" value="1"/>
</dbReference>
<organism evidence="4 5">
    <name type="scientific">Dactylosporangium aurantiacum</name>
    <dbReference type="NCBI Taxonomy" id="35754"/>
    <lineage>
        <taxon>Bacteria</taxon>
        <taxon>Bacillati</taxon>
        <taxon>Actinomycetota</taxon>
        <taxon>Actinomycetes</taxon>
        <taxon>Micromonosporales</taxon>
        <taxon>Micromonosporaceae</taxon>
        <taxon>Dactylosporangium</taxon>
    </lineage>
</organism>
<feature type="binding site" evidence="1">
    <location>
        <position position="57"/>
    </location>
    <ligand>
        <name>substrate</name>
    </ligand>
</feature>
<dbReference type="KEGG" id="daur:Daura_15280"/>
<feature type="binding site" evidence="1">
    <location>
        <position position="50"/>
    </location>
    <ligand>
        <name>Mg(2+)</name>
        <dbReference type="ChEBI" id="CHEBI:18420"/>
        <label>2</label>
    </ligand>
</feature>
<feature type="binding site" evidence="1">
    <location>
        <position position="34"/>
    </location>
    <ligand>
        <name>Mg(2+)</name>
        <dbReference type="ChEBI" id="CHEBI:18420"/>
        <label>4</label>
    </ligand>
</feature>
<keyword evidence="1 4" id="KW-0808">Transferase</keyword>
<keyword evidence="1" id="KW-0479">Metal-binding</keyword>
<dbReference type="InterPro" id="IPR036676">
    <property type="entry name" value="PurM-like_C_sf"/>
</dbReference>
<protein>
    <recommendedName>
        <fullName evidence="1">Thiamine-monophosphate kinase</fullName>
        <shortName evidence="1">TMP kinase</shortName>
        <shortName evidence="1">Thiamine-phosphate kinase</shortName>
        <ecNumber evidence="1">2.7.4.16</ecNumber>
    </recommendedName>
</protein>
<evidence type="ECO:0000256" key="1">
    <source>
        <dbReference type="HAMAP-Rule" id="MF_02128"/>
    </source>
</evidence>
<accession>A0A9Q9INZ5</accession>
<dbReference type="CDD" id="cd02194">
    <property type="entry name" value="ThiL"/>
    <property type="match status" value="1"/>
</dbReference>
<dbReference type="RefSeq" id="WP_033360278.1">
    <property type="nucleotide sequence ID" value="NZ_CP073767.1"/>
</dbReference>
<feature type="domain" description="PurM-like N-terminal" evidence="2">
    <location>
        <begin position="32"/>
        <end position="142"/>
    </location>
</feature>
<dbReference type="EMBL" id="CP073767">
    <property type="protein sequence ID" value="UWZ57395.1"/>
    <property type="molecule type" value="Genomic_DNA"/>
</dbReference>
<keyword evidence="1 4" id="KW-0418">Kinase</keyword>
<feature type="binding site" evidence="1">
    <location>
        <position position="127"/>
    </location>
    <ligand>
        <name>Mg(2+)</name>
        <dbReference type="ChEBI" id="CHEBI:18420"/>
        <label>1</label>
    </ligand>
</feature>